<gene>
    <name evidence="7" type="ORF">FHP08_01295</name>
</gene>
<evidence type="ECO:0000256" key="3">
    <source>
        <dbReference type="ARBA" id="ARBA00022519"/>
    </source>
</evidence>
<evidence type="ECO:0000256" key="2">
    <source>
        <dbReference type="ARBA" id="ARBA00022475"/>
    </source>
</evidence>
<protein>
    <submittedName>
        <fullName evidence="7">ABC transporter ATP-binding protein</fullName>
    </submittedName>
</protein>
<dbReference type="GO" id="GO:0016887">
    <property type="term" value="F:ATP hydrolysis activity"/>
    <property type="evidence" value="ECO:0007669"/>
    <property type="project" value="InterPro"/>
</dbReference>
<dbReference type="GO" id="GO:0005886">
    <property type="term" value="C:plasma membrane"/>
    <property type="evidence" value="ECO:0007669"/>
    <property type="project" value="TreeGrafter"/>
</dbReference>
<dbReference type="InterPro" id="IPR027417">
    <property type="entry name" value="P-loop_NTPase"/>
</dbReference>
<comment type="caution">
    <text evidence="7">The sequence shown here is derived from an EMBL/GenBank/DDBJ whole genome shotgun (WGS) entry which is preliminary data.</text>
</comment>
<dbReference type="Gene3D" id="3.40.50.300">
    <property type="entry name" value="P-loop containing nucleotide triphosphate hydrolases"/>
    <property type="match status" value="1"/>
</dbReference>
<dbReference type="OrthoDB" id="9802264at2"/>
<keyword evidence="2" id="KW-1003">Cell membrane</keyword>
<dbReference type="CDD" id="cd03255">
    <property type="entry name" value="ABC_MJ0796_LolCDE_FtsE"/>
    <property type="match status" value="1"/>
</dbReference>
<keyword evidence="5 7" id="KW-0067">ATP-binding</keyword>
<name>A0A5C8P4V8_9BURK</name>
<dbReference type="SUPFAM" id="SSF52540">
    <property type="entry name" value="P-loop containing nucleoside triphosphate hydrolases"/>
    <property type="match status" value="1"/>
</dbReference>
<dbReference type="AlphaFoldDB" id="A0A5C8P4V8"/>
<evidence type="ECO:0000256" key="4">
    <source>
        <dbReference type="ARBA" id="ARBA00022741"/>
    </source>
</evidence>
<dbReference type="InterPro" id="IPR017911">
    <property type="entry name" value="MacB-like_ATP-bd"/>
</dbReference>
<dbReference type="InterPro" id="IPR003439">
    <property type="entry name" value="ABC_transporter-like_ATP-bd"/>
</dbReference>
<dbReference type="SMART" id="SM00382">
    <property type="entry name" value="AAA"/>
    <property type="match status" value="1"/>
</dbReference>
<evidence type="ECO:0000259" key="6">
    <source>
        <dbReference type="PROSITE" id="PS50893"/>
    </source>
</evidence>
<keyword evidence="3" id="KW-0997">Cell inner membrane</keyword>
<keyword evidence="4" id="KW-0547">Nucleotide-binding</keyword>
<dbReference type="InterPro" id="IPR003593">
    <property type="entry name" value="AAA+_ATPase"/>
</dbReference>
<evidence type="ECO:0000313" key="8">
    <source>
        <dbReference type="Proteomes" id="UP000321548"/>
    </source>
</evidence>
<proteinExistence type="predicted"/>
<organism evidence="7 8">
    <name type="scientific">Zeimonas arvi</name>
    <dbReference type="NCBI Taxonomy" id="2498847"/>
    <lineage>
        <taxon>Bacteria</taxon>
        <taxon>Pseudomonadati</taxon>
        <taxon>Pseudomonadota</taxon>
        <taxon>Betaproteobacteria</taxon>
        <taxon>Burkholderiales</taxon>
        <taxon>Burkholderiaceae</taxon>
        <taxon>Zeimonas</taxon>
    </lineage>
</organism>
<evidence type="ECO:0000256" key="1">
    <source>
        <dbReference type="ARBA" id="ARBA00022448"/>
    </source>
</evidence>
<dbReference type="EMBL" id="VDUY01000001">
    <property type="protein sequence ID" value="TXL68353.1"/>
    <property type="molecule type" value="Genomic_DNA"/>
</dbReference>
<sequence>MRCAGWSRSSSSACWPARWRSGRPCGSIRPRRSGAEVKARVDAEKATEPRVAILLEGVRKRYGRGDTAVDALKGVDMRVAPGEVVGLIGPSGSGKSTLLKCLGAVIEPTAGRMTLGGELIYDDGWKIPDLRALRRDRIGFVFQAPYLIPFLDVTDNVALLPMLAGRPNSEARDRARELLDALGVSHRAKAQPSELSGGEQQRVAIARALANRPPVILADEPTAPLDSERALGVMKILEQMAGQYRTAIIVVTHDEKIMPTFRRIYQIRDGRTAELSEAERAGLARGA</sequence>
<feature type="domain" description="ABC transporter" evidence="6">
    <location>
        <begin position="53"/>
        <end position="287"/>
    </location>
</feature>
<accession>A0A5C8P4V8</accession>
<evidence type="ECO:0000313" key="7">
    <source>
        <dbReference type="EMBL" id="TXL68353.1"/>
    </source>
</evidence>
<dbReference type="Pfam" id="PF00005">
    <property type="entry name" value="ABC_tran"/>
    <property type="match status" value="1"/>
</dbReference>
<dbReference type="InterPro" id="IPR017871">
    <property type="entry name" value="ABC_transporter-like_CS"/>
</dbReference>
<dbReference type="InterPro" id="IPR015854">
    <property type="entry name" value="ABC_transpr_LolD-like"/>
</dbReference>
<dbReference type="GO" id="GO:0005524">
    <property type="term" value="F:ATP binding"/>
    <property type="evidence" value="ECO:0007669"/>
    <property type="project" value="UniProtKB-KW"/>
</dbReference>
<dbReference type="PANTHER" id="PTHR24220">
    <property type="entry name" value="IMPORT ATP-BINDING PROTEIN"/>
    <property type="match status" value="1"/>
</dbReference>
<keyword evidence="8" id="KW-1185">Reference proteome</keyword>
<evidence type="ECO:0000256" key="5">
    <source>
        <dbReference type="ARBA" id="ARBA00022840"/>
    </source>
</evidence>
<keyword evidence="1" id="KW-0813">Transport</keyword>
<reference evidence="7 8" key="1">
    <citation type="submission" date="2019-06" db="EMBL/GenBank/DDBJ databases">
        <title>Quisquiliibacterium sp. nov., isolated from a maize field.</title>
        <authorList>
            <person name="Lin S.-Y."/>
            <person name="Tsai C.-F."/>
            <person name="Young C.-C."/>
        </authorList>
    </citation>
    <scope>NUCLEOTIDE SEQUENCE [LARGE SCALE GENOMIC DNA]</scope>
    <source>
        <strain evidence="7 8">CC-CFT501</strain>
    </source>
</reference>
<keyword evidence="3" id="KW-0472">Membrane</keyword>
<dbReference type="PROSITE" id="PS50893">
    <property type="entry name" value="ABC_TRANSPORTER_2"/>
    <property type="match status" value="1"/>
</dbReference>
<dbReference type="PANTHER" id="PTHR24220:SF86">
    <property type="entry name" value="ABC TRANSPORTER ABCH.1"/>
    <property type="match status" value="1"/>
</dbReference>
<dbReference type="GO" id="GO:0022857">
    <property type="term" value="F:transmembrane transporter activity"/>
    <property type="evidence" value="ECO:0007669"/>
    <property type="project" value="TreeGrafter"/>
</dbReference>
<dbReference type="PROSITE" id="PS00211">
    <property type="entry name" value="ABC_TRANSPORTER_1"/>
    <property type="match status" value="1"/>
</dbReference>
<dbReference type="Proteomes" id="UP000321548">
    <property type="component" value="Unassembled WGS sequence"/>
</dbReference>